<evidence type="ECO:0000313" key="2">
    <source>
        <dbReference type="EMBL" id="MBW3097622.1"/>
    </source>
</evidence>
<gene>
    <name evidence="2" type="ORF">KY465_10050</name>
</gene>
<dbReference type="Proteomes" id="UP001430804">
    <property type="component" value="Unassembled WGS sequence"/>
</dbReference>
<dbReference type="EMBL" id="JAHWQX010000002">
    <property type="protein sequence ID" value="MBW3097622.1"/>
    <property type="molecule type" value="Genomic_DNA"/>
</dbReference>
<protein>
    <submittedName>
        <fullName evidence="2">Uncharacterized protein</fullName>
    </submittedName>
</protein>
<evidence type="ECO:0000313" key="3">
    <source>
        <dbReference type="Proteomes" id="UP001430804"/>
    </source>
</evidence>
<feature type="region of interest" description="Disordered" evidence="1">
    <location>
        <begin position="1"/>
        <end position="24"/>
    </location>
</feature>
<accession>A0ABS6WNT4</accession>
<reference evidence="2" key="1">
    <citation type="submission" date="2021-07" db="EMBL/GenBank/DDBJ databases">
        <title>Pseudohoeflea marina sp. nov. a polyhydroxyalcanoate-producing bacterium.</title>
        <authorList>
            <person name="Zheng W."/>
            <person name="Yu S."/>
            <person name="Huang Y."/>
        </authorList>
    </citation>
    <scope>NUCLEOTIDE SEQUENCE</scope>
    <source>
        <strain evidence="2">DP4N28-3</strain>
    </source>
</reference>
<dbReference type="RefSeq" id="WP_219201512.1">
    <property type="nucleotide sequence ID" value="NZ_JAHWQX010000002.1"/>
</dbReference>
<proteinExistence type="predicted"/>
<name>A0ABS6WNT4_9HYPH</name>
<comment type="caution">
    <text evidence="2">The sequence shown here is derived from an EMBL/GenBank/DDBJ whole genome shotgun (WGS) entry which is preliminary data.</text>
</comment>
<keyword evidence="3" id="KW-1185">Reference proteome</keyword>
<sequence>MAPPTERTPDRVSTDPALSREQKLEQLRDMKYDLKRYATMNETNVDDVEEKVVALRSEIDRVQRDT</sequence>
<feature type="compositionally biased region" description="Basic and acidic residues" evidence="1">
    <location>
        <begin position="7"/>
        <end position="24"/>
    </location>
</feature>
<evidence type="ECO:0000256" key="1">
    <source>
        <dbReference type="SAM" id="MobiDB-lite"/>
    </source>
</evidence>
<organism evidence="2 3">
    <name type="scientific">Pseudohoeflea coraliihabitans</name>
    <dbReference type="NCBI Taxonomy" id="2860393"/>
    <lineage>
        <taxon>Bacteria</taxon>
        <taxon>Pseudomonadati</taxon>
        <taxon>Pseudomonadota</taxon>
        <taxon>Alphaproteobacteria</taxon>
        <taxon>Hyphomicrobiales</taxon>
        <taxon>Rhizobiaceae</taxon>
        <taxon>Pseudohoeflea</taxon>
    </lineage>
</organism>